<dbReference type="VEuPathDB" id="FungiDB:VP01_1290g1"/>
<comment type="caution">
    <text evidence="1">The sequence shown here is derived from an EMBL/GenBank/DDBJ whole genome shotgun (WGS) entry which is preliminary data.</text>
</comment>
<evidence type="ECO:0000313" key="1">
    <source>
        <dbReference type="EMBL" id="KNZ62280.1"/>
    </source>
</evidence>
<dbReference type="Proteomes" id="UP000037035">
    <property type="component" value="Unassembled WGS sequence"/>
</dbReference>
<dbReference type="AlphaFoldDB" id="A0A0L6VQ32"/>
<gene>
    <name evidence="1" type="ORF">VP01_1290g1</name>
</gene>
<organism evidence="1 2">
    <name type="scientific">Puccinia sorghi</name>
    <dbReference type="NCBI Taxonomy" id="27349"/>
    <lineage>
        <taxon>Eukaryota</taxon>
        <taxon>Fungi</taxon>
        <taxon>Dikarya</taxon>
        <taxon>Basidiomycota</taxon>
        <taxon>Pucciniomycotina</taxon>
        <taxon>Pucciniomycetes</taxon>
        <taxon>Pucciniales</taxon>
        <taxon>Pucciniaceae</taxon>
        <taxon>Puccinia</taxon>
    </lineage>
</organism>
<accession>A0A0L6VQ32</accession>
<protein>
    <submittedName>
        <fullName evidence="1">Uncharacterized protein</fullName>
    </submittedName>
</protein>
<dbReference type="OrthoDB" id="127208at2759"/>
<dbReference type="EMBL" id="LAVV01003232">
    <property type="protein sequence ID" value="KNZ62280.1"/>
    <property type="molecule type" value="Genomic_DNA"/>
</dbReference>
<sequence length="111" mass="12438">MSTAGNCFNCGRSSMGVVLDWLSKGSKHTHWQGYLEDGKKKKFLFSELIQIMIESGITNYNVKGFLGIFYNKKSIKNGQKVGKHRGSCKQGCFPSGFKAWLTGVFLTNWGF</sequence>
<name>A0A0L6VQ32_9BASI</name>
<evidence type="ECO:0000313" key="2">
    <source>
        <dbReference type="Proteomes" id="UP000037035"/>
    </source>
</evidence>
<keyword evidence="2" id="KW-1185">Reference proteome</keyword>
<proteinExistence type="predicted"/>
<reference evidence="1 2" key="1">
    <citation type="submission" date="2015-08" db="EMBL/GenBank/DDBJ databases">
        <title>Next Generation Sequencing and Analysis of the Genome of Puccinia sorghi L Schw, the Causal Agent of Maize Common Rust.</title>
        <authorList>
            <person name="Rochi L."/>
            <person name="Burguener G."/>
            <person name="Darino M."/>
            <person name="Turjanski A."/>
            <person name="Kreff E."/>
            <person name="Dieguez M.J."/>
            <person name="Sacco F."/>
        </authorList>
    </citation>
    <scope>NUCLEOTIDE SEQUENCE [LARGE SCALE GENOMIC DNA]</scope>
    <source>
        <strain evidence="1 2">RO10H11247</strain>
    </source>
</reference>